<protein>
    <submittedName>
        <fullName evidence="4">CMP-binding protein</fullName>
    </submittedName>
</protein>
<evidence type="ECO:0000256" key="1">
    <source>
        <dbReference type="ARBA" id="ARBA00022801"/>
    </source>
</evidence>
<dbReference type="Pfam" id="PF01966">
    <property type="entry name" value="HD"/>
    <property type="match status" value="1"/>
</dbReference>
<dbReference type="InterPro" id="IPR006675">
    <property type="entry name" value="HDIG_dom"/>
</dbReference>
<dbReference type="SUPFAM" id="SSF109604">
    <property type="entry name" value="HD-domain/PDEase-like"/>
    <property type="match status" value="1"/>
</dbReference>
<feature type="region of interest" description="Disordered" evidence="2">
    <location>
        <begin position="146"/>
        <end position="183"/>
    </location>
</feature>
<dbReference type="CDD" id="cd00077">
    <property type="entry name" value="HDc"/>
    <property type="match status" value="1"/>
</dbReference>
<name>A0ABR4XQG2_9LACO</name>
<organism evidence="4 5">
    <name type="scientific">Oenococcus alcoholitolerans</name>
    <dbReference type="NCBI Taxonomy" id="931074"/>
    <lineage>
        <taxon>Bacteria</taxon>
        <taxon>Bacillati</taxon>
        <taxon>Bacillota</taxon>
        <taxon>Bacilli</taxon>
        <taxon>Lactobacillales</taxon>
        <taxon>Lactobacillaceae</taxon>
        <taxon>Oenococcus</taxon>
    </lineage>
</organism>
<dbReference type="EMBL" id="AXCV01000394">
    <property type="protein sequence ID" value="KGO27568.1"/>
    <property type="molecule type" value="Genomic_DNA"/>
</dbReference>
<dbReference type="Gene3D" id="1.10.3210.10">
    <property type="entry name" value="Hypothetical protein af1432"/>
    <property type="match status" value="1"/>
</dbReference>
<dbReference type="InterPro" id="IPR003607">
    <property type="entry name" value="HD/PDEase_dom"/>
</dbReference>
<keyword evidence="1" id="KW-0378">Hydrolase</keyword>
<feature type="domain" description="HD/PDEase" evidence="3">
    <location>
        <begin position="5"/>
        <end position="139"/>
    </location>
</feature>
<evidence type="ECO:0000259" key="3">
    <source>
        <dbReference type="SMART" id="SM00471"/>
    </source>
</evidence>
<dbReference type="PANTHER" id="PTHR37294">
    <property type="entry name" value="3'-5' EXORIBONUCLEASE YHAM"/>
    <property type="match status" value="1"/>
</dbReference>
<gene>
    <name evidence="4" type="ORF">Q757_07545</name>
</gene>
<accession>A0ABR4XQG2</accession>
<comment type="caution">
    <text evidence="4">The sequence shown here is derived from an EMBL/GenBank/DDBJ whole genome shotgun (WGS) entry which is preliminary data.</text>
</comment>
<sequence>MHHAFRGGLAYHSLSIAKLALKISELYPQVDKSLLLAGALIHDIGKTVELSGPVGTEYTTEGQLLGHIVIGDEILVQAADELGFDLASEDMLIIRHLMISHHNKLDFGSPVVPKDLEAYILSKLDDLDAHIQMISSALQKTKPGNFSERIFGADNQPFYRTKEKPLSSDDENGDSPANRQGRL</sequence>
<feature type="non-terminal residue" evidence="4">
    <location>
        <position position="183"/>
    </location>
</feature>
<evidence type="ECO:0000256" key="2">
    <source>
        <dbReference type="SAM" id="MobiDB-lite"/>
    </source>
</evidence>
<dbReference type="InterPro" id="IPR006674">
    <property type="entry name" value="HD_domain"/>
</dbReference>
<dbReference type="SMART" id="SM00471">
    <property type="entry name" value="HDc"/>
    <property type="match status" value="1"/>
</dbReference>
<evidence type="ECO:0000313" key="5">
    <source>
        <dbReference type="Proteomes" id="UP000030023"/>
    </source>
</evidence>
<dbReference type="InterPro" id="IPR050798">
    <property type="entry name" value="YhaM_exoribonuc/phosphodiest"/>
</dbReference>
<dbReference type="NCBIfam" id="TIGR00277">
    <property type="entry name" value="HDIG"/>
    <property type="match status" value="1"/>
</dbReference>
<reference evidence="4 5" key="1">
    <citation type="journal article" date="2014" name="Antonie Van Leeuwenhoek">
        <title>Oenococcus alcoholitolerans sp. nov., a lactic acid bacteria isolated from cachaca and ethanol fermentation processes.</title>
        <authorList>
            <person name="Badotti F."/>
            <person name="Moreira A.P."/>
            <person name="Tonon L.A."/>
            <person name="de Lucena B.T."/>
            <person name="Gomes Fde C."/>
            <person name="Kruger R."/>
            <person name="Thompson C.C."/>
            <person name="de Morais M.A.Jr."/>
            <person name="Rosa C.A."/>
            <person name="Thompson F.L."/>
        </authorList>
    </citation>
    <scope>NUCLEOTIDE SEQUENCE [LARGE SCALE GENOMIC DNA]</scope>
    <source>
        <strain evidence="4 5">UFRJ-M7.2.18</strain>
    </source>
</reference>
<keyword evidence="5" id="KW-1185">Reference proteome</keyword>
<proteinExistence type="predicted"/>
<dbReference type="Proteomes" id="UP000030023">
    <property type="component" value="Unassembled WGS sequence"/>
</dbReference>
<dbReference type="PANTHER" id="PTHR37294:SF1">
    <property type="entry name" value="3'-5' EXORIBONUCLEASE YHAM"/>
    <property type="match status" value="1"/>
</dbReference>
<evidence type="ECO:0000313" key="4">
    <source>
        <dbReference type="EMBL" id="KGO27568.1"/>
    </source>
</evidence>